<gene>
    <name evidence="1" type="ORF">MANES_15G059700v8</name>
</gene>
<comment type="caution">
    <text evidence="1">The sequence shown here is derived from an EMBL/GenBank/DDBJ whole genome shotgun (WGS) entry which is preliminary data.</text>
</comment>
<proteinExistence type="predicted"/>
<organism evidence="1 2">
    <name type="scientific">Manihot esculenta</name>
    <name type="common">Cassava</name>
    <name type="synonym">Jatropha manihot</name>
    <dbReference type="NCBI Taxonomy" id="3983"/>
    <lineage>
        <taxon>Eukaryota</taxon>
        <taxon>Viridiplantae</taxon>
        <taxon>Streptophyta</taxon>
        <taxon>Embryophyta</taxon>
        <taxon>Tracheophyta</taxon>
        <taxon>Spermatophyta</taxon>
        <taxon>Magnoliopsida</taxon>
        <taxon>eudicotyledons</taxon>
        <taxon>Gunneridae</taxon>
        <taxon>Pentapetalae</taxon>
        <taxon>rosids</taxon>
        <taxon>fabids</taxon>
        <taxon>Malpighiales</taxon>
        <taxon>Euphorbiaceae</taxon>
        <taxon>Crotonoideae</taxon>
        <taxon>Manihoteae</taxon>
        <taxon>Manihot</taxon>
    </lineage>
</organism>
<evidence type="ECO:0000313" key="2">
    <source>
        <dbReference type="Proteomes" id="UP000091857"/>
    </source>
</evidence>
<dbReference type="Proteomes" id="UP000091857">
    <property type="component" value="Chromosome 15"/>
</dbReference>
<accession>A0ACB7GDZ9</accession>
<keyword evidence="2" id="KW-1185">Reference proteome</keyword>
<sequence>MTYGTLSLVHKISGITSSSISSQSSFTASILTHYKYTATIASLTIPIQSMIAEPHSLESPKTELAIPAMVELNCALIGTGINHVKLLPASNDDHGGVIVDMREPVEPDFFLTMLRASMLLWRQQEKRGVWIKLPIELVNLVETAVKEGFCYHHAEPSYLMLVYWIPETPSTIPANASHRVGIGAIVWNDKRELLVVQEKIGIFRRAGVWKIPTGVVDEGEDIFMAATREVKEETGIDTEFQEILAFRQSHKSFFGKSDLFFLCFLHPKSFDIQKQELEIEAAQWMPLEEYAAQPFAKKHELFKYIDDLCLAKVDRNYAGFSPLPTTSIVNDRISYLYSNIRGLKLSSPDDHQ</sequence>
<evidence type="ECO:0000313" key="1">
    <source>
        <dbReference type="EMBL" id="KAG8636941.1"/>
    </source>
</evidence>
<name>A0ACB7GDZ9_MANES</name>
<dbReference type="EMBL" id="CM004401">
    <property type="protein sequence ID" value="KAG8636941.1"/>
    <property type="molecule type" value="Genomic_DNA"/>
</dbReference>
<reference evidence="2" key="1">
    <citation type="journal article" date="2016" name="Nat. Biotechnol.">
        <title>Sequencing wild and cultivated cassava and related species reveals extensive interspecific hybridization and genetic diversity.</title>
        <authorList>
            <person name="Bredeson J.V."/>
            <person name="Lyons J.B."/>
            <person name="Prochnik S.E."/>
            <person name="Wu G.A."/>
            <person name="Ha C.M."/>
            <person name="Edsinger-Gonzales E."/>
            <person name="Grimwood J."/>
            <person name="Schmutz J."/>
            <person name="Rabbi I.Y."/>
            <person name="Egesi C."/>
            <person name="Nauluvula P."/>
            <person name="Lebot V."/>
            <person name="Ndunguru J."/>
            <person name="Mkamilo G."/>
            <person name="Bart R.S."/>
            <person name="Setter T.L."/>
            <person name="Gleadow R.M."/>
            <person name="Kulakow P."/>
            <person name="Ferguson M.E."/>
            <person name="Rounsley S."/>
            <person name="Rokhsar D.S."/>
        </authorList>
    </citation>
    <scope>NUCLEOTIDE SEQUENCE [LARGE SCALE GENOMIC DNA]</scope>
    <source>
        <strain evidence="2">cv. AM560-2</strain>
    </source>
</reference>
<protein>
    <submittedName>
        <fullName evidence="1">Uncharacterized protein</fullName>
    </submittedName>
</protein>